<protein>
    <submittedName>
        <fullName evidence="1">Uncharacterized protein</fullName>
    </submittedName>
</protein>
<reference evidence="1 2" key="1">
    <citation type="journal article" date="2024" name="Nat. Commun.">
        <title>Phylogenomics reveals the evolutionary origins of lichenization in chlorophyte algae.</title>
        <authorList>
            <person name="Puginier C."/>
            <person name="Libourel C."/>
            <person name="Otte J."/>
            <person name="Skaloud P."/>
            <person name="Haon M."/>
            <person name="Grisel S."/>
            <person name="Petersen M."/>
            <person name="Berrin J.G."/>
            <person name="Delaux P.M."/>
            <person name="Dal Grande F."/>
            <person name="Keller J."/>
        </authorList>
    </citation>
    <scope>NUCLEOTIDE SEQUENCE [LARGE SCALE GENOMIC DNA]</scope>
    <source>
        <strain evidence="1 2">SAG 2043</strain>
    </source>
</reference>
<dbReference type="EMBL" id="JALJOR010000018">
    <property type="protein sequence ID" value="KAK9804398.1"/>
    <property type="molecule type" value="Genomic_DNA"/>
</dbReference>
<name>A0AAW1P8P2_9CHLO</name>
<organism evidence="1 2">
    <name type="scientific">[Myrmecia] bisecta</name>
    <dbReference type="NCBI Taxonomy" id="41462"/>
    <lineage>
        <taxon>Eukaryota</taxon>
        <taxon>Viridiplantae</taxon>
        <taxon>Chlorophyta</taxon>
        <taxon>core chlorophytes</taxon>
        <taxon>Trebouxiophyceae</taxon>
        <taxon>Trebouxiales</taxon>
        <taxon>Trebouxiaceae</taxon>
        <taxon>Myrmecia</taxon>
    </lineage>
</organism>
<dbReference type="Proteomes" id="UP001489004">
    <property type="component" value="Unassembled WGS sequence"/>
</dbReference>
<keyword evidence="2" id="KW-1185">Reference proteome</keyword>
<gene>
    <name evidence="1" type="ORF">WJX72_010944</name>
</gene>
<accession>A0AAW1P8P2</accession>
<sequence>MWDRLNGVAGNLKSVGQSVQQSVSQLAADVLEGAEDLSNKADELSKPAWKQTEHVEMLSLQGLMPSVKHPEPGKLMVMLLLWFAHLARQLMGQAQTRAVPGLHDGLTCLPTAANSQATSTVYSRELSLPCWNQASHG</sequence>
<evidence type="ECO:0000313" key="1">
    <source>
        <dbReference type="EMBL" id="KAK9804398.1"/>
    </source>
</evidence>
<proteinExistence type="predicted"/>
<dbReference type="AlphaFoldDB" id="A0AAW1P8P2"/>
<comment type="caution">
    <text evidence="1">The sequence shown here is derived from an EMBL/GenBank/DDBJ whole genome shotgun (WGS) entry which is preliminary data.</text>
</comment>
<evidence type="ECO:0000313" key="2">
    <source>
        <dbReference type="Proteomes" id="UP001489004"/>
    </source>
</evidence>